<keyword evidence="4 9" id="KW-0547">Nucleotide-binding</keyword>
<evidence type="ECO:0000256" key="5">
    <source>
        <dbReference type="ARBA" id="ARBA00022840"/>
    </source>
</evidence>
<accession>A0ABN9BPV1</accession>
<comment type="caution">
    <text evidence="11">The sequence shown here is derived from an EMBL/GenBank/DDBJ whole genome shotgun (WGS) entry which is preliminary data.</text>
</comment>
<keyword evidence="7" id="KW-0472">Membrane</keyword>
<name>A0ABN9BPV1_9NEOB</name>
<feature type="domain" description="Myosin motor" evidence="10">
    <location>
        <begin position="58"/>
        <end position="224"/>
    </location>
</feature>
<dbReference type="EMBL" id="CATNWA010005215">
    <property type="protein sequence ID" value="CAI9549574.1"/>
    <property type="molecule type" value="Genomic_DNA"/>
</dbReference>
<keyword evidence="6 9" id="KW-0518">Myosin</keyword>
<gene>
    <name evidence="11" type="ORF">SPARVUS_LOCUS3372875</name>
</gene>
<sequence length="224" mass="24964">MAQTCIRGSCIWGGLSLPLKGKKCGWLHSLWQSSVLAKSDRGAQTYGRKGIFTPEQGPECEDLCGLPDLNERTLLETLRTRFRQEKIYTYVGSILVAVNPFRFLPIYNPKYVKMYDNRRLGEREPHIYAVADAAYHAMLRRQCNQCIVISGETGSGKTQSTNFLIHHLTALSQKGYASGVEQIILGAGPVLEAFGNAKTSQNNNSSRFGKFIQVNYHETGTVRG</sequence>
<evidence type="ECO:0000256" key="3">
    <source>
        <dbReference type="ARBA" id="ARBA00022490"/>
    </source>
</evidence>
<dbReference type="InterPro" id="IPR001609">
    <property type="entry name" value="Myosin_head_motor_dom-like"/>
</dbReference>
<evidence type="ECO:0000256" key="9">
    <source>
        <dbReference type="PROSITE-ProRule" id="PRU00782"/>
    </source>
</evidence>
<organism evidence="11 12">
    <name type="scientific">Staurois parvus</name>
    <dbReference type="NCBI Taxonomy" id="386267"/>
    <lineage>
        <taxon>Eukaryota</taxon>
        <taxon>Metazoa</taxon>
        <taxon>Chordata</taxon>
        <taxon>Craniata</taxon>
        <taxon>Vertebrata</taxon>
        <taxon>Euteleostomi</taxon>
        <taxon>Amphibia</taxon>
        <taxon>Batrachia</taxon>
        <taxon>Anura</taxon>
        <taxon>Neobatrachia</taxon>
        <taxon>Ranoidea</taxon>
        <taxon>Ranidae</taxon>
        <taxon>Staurois</taxon>
    </lineage>
</organism>
<comment type="subcellular location">
    <subcellularLocation>
        <location evidence="2">Cytoplasm</location>
    </subcellularLocation>
    <subcellularLocation>
        <location evidence="1">Membrane</location>
    </subcellularLocation>
</comment>
<dbReference type="Proteomes" id="UP001162483">
    <property type="component" value="Unassembled WGS sequence"/>
</dbReference>
<dbReference type="InterPro" id="IPR036961">
    <property type="entry name" value="Kinesin_motor_dom_sf"/>
</dbReference>
<evidence type="ECO:0000256" key="4">
    <source>
        <dbReference type="ARBA" id="ARBA00022741"/>
    </source>
</evidence>
<protein>
    <recommendedName>
        <fullName evidence="10">Myosin motor domain-containing protein</fullName>
    </recommendedName>
</protein>
<evidence type="ECO:0000256" key="1">
    <source>
        <dbReference type="ARBA" id="ARBA00004370"/>
    </source>
</evidence>
<evidence type="ECO:0000256" key="2">
    <source>
        <dbReference type="ARBA" id="ARBA00004496"/>
    </source>
</evidence>
<evidence type="ECO:0000256" key="6">
    <source>
        <dbReference type="ARBA" id="ARBA00023123"/>
    </source>
</evidence>
<proteinExistence type="inferred from homology"/>
<dbReference type="SMART" id="SM00242">
    <property type="entry name" value="MYSc"/>
    <property type="match status" value="1"/>
</dbReference>
<comment type="similarity">
    <text evidence="9">Belongs to the TRAFAC class myosin-kinesin ATPase superfamily. Myosin family.</text>
</comment>
<evidence type="ECO:0000313" key="11">
    <source>
        <dbReference type="EMBL" id="CAI9549574.1"/>
    </source>
</evidence>
<evidence type="ECO:0000313" key="12">
    <source>
        <dbReference type="Proteomes" id="UP001162483"/>
    </source>
</evidence>
<keyword evidence="3" id="KW-0963">Cytoplasm</keyword>
<evidence type="ECO:0000256" key="8">
    <source>
        <dbReference type="ARBA" id="ARBA00023175"/>
    </source>
</evidence>
<dbReference type="InterPro" id="IPR027417">
    <property type="entry name" value="P-loop_NTPase"/>
</dbReference>
<reference evidence="11" key="1">
    <citation type="submission" date="2023-05" db="EMBL/GenBank/DDBJ databases">
        <authorList>
            <person name="Stuckert A."/>
        </authorList>
    </citation>
    <scope>NUCLEOTIDE SEQUENCE</scope>
</reference>
<dbReference type="PANTHER" id="PTHR46184">
    <property type="entry name" value="UNCONVENTIONAL MYOSIN-IXB-LIKE PROTEIN"/>
    <property type="match status" value="1"/>
</dbReference>
<keyword evidence="5 9" id="KW-0067">ATP-binding</keyword>
<dbReference type="Pfam" id="PF00063">
    <property type="entry name" value="Myosin_head"/>
    <property type="match status" value="1"/>
</dbReference>
<dbReference type="PRINTS" id="PR00193">
    <property type="entry name" value="MYOSINHEAVY"/>
</dbReference>
<evidence type="ECO:0000256" key="7">
    <source>
        <dbReference type="ARBA" id="ARBA00023136"/>
    </source>
</evidence>
<dbReference type="SUPFAM" id="SSF52540">
    <property type="entry name" value="P-loop containing nucleoside triphosphate hydrolases"/>
    <property type="match status" value="1"/>
</dbReference>
<evidence type="ECO:0000259" key="10">
    <source>
        <dbReference type="PROSITE" id="PS51456"/>
    </source>
</evidence>
<dbReference type="InterPro" id="IPR046987">
    <property type="entry name" value="Myo9"/>
</dbReference>
<feature type="binding site" evidence="9">
    <location>
        <begin position="151"/>
        <end position="158"/>
    </location>
    <ligand>
        <name>ATP</name>
        <dbReference type="ChEBI" id="CHEBI:30616"/>
    </ligand>
</feature>
<dbReference type="PROSITE" id="PS51456">
    <property type="entry name" value="MYOSIN_MOTOR"/>
    <property type="match status" value="1"/>
</dbReference>
<dbReference type="Gene3D" id="3.40.850.10">
    <property type="entry name" value="Kinesin motor domain"/>
    <property type="match status" value="1"/>
</dbReference>
<comment type="caution">
    <text evidence="9">Lacks conserved residue(s) required for the propagation of feature annotation.</text>
</comment>
<keyword evidence="8 9" id="KW-0505">Motor protein</keyword>
<dbReference type="PANTHER" id="PTHR46184:SF3">
    <property type="entry name" value="UNCONVENTIONAL MYOSIN-IXA"/>
    <property type="match status" value="1"/>
</dbReference>
<keyword evidence="12" id="KW-1185">Reference proteome</keyword>
<keyword evidence="9" id="KW-0009">Actin-binding</keyword>